<reference evidence="1" key="1">
    <citation type="submission" date="2023-07" db="EMBL/GenBank/DDBJ databases">
        <title>Black Yeasts Isolated from many extreme environments.</title>
        <authorList>
            <person name="Coleine C."/>
            <person name="Stajich J.E."/>
            <person name="Selbmann L."/>
        </authorList>
    </citation>
    <scope>NUCLEOTIDE SEQUENCE</scope>
    <source>
        <strain evidence="1">CCFEE 5714</strain>
    </source>
</reference>
<organism evidence="1 2">
    <name type="scientific">Vermiconidia calcicola</name>
    <dbReference type="NCBI Taxonomy" id="1690605"/>
    <lineage>
        <taxon>Eukaryota</taxon>
        <taxon>Fungi</taxon>
        <taxon>Dikarya</taxon>
        <taxon>Ascomycota</taxon>
        <taxon>Pezizomycotina</taxon>
        <taxon>Dothideomycetes</taxon>
        <taxon>Dothideomycetidae</taxon>
        <taxon>Mycosphaerellales</taxon>
        <taxon>Extremaceae</taxon>
        <taxon>Vermiconidia</taxon>
    </lineage>
</organism>
<accession>A0ACC3N860</accession>
<dbReference type="EMBL" id="JAUTXU010000079">
    <property type="protein sequence ID" value="KAK3711083.1"/>
    <property type="molecule type" value="Genomic_DNA"/>
</dbReference>
<keyword evidence="2" id="KW-1185">Reference proteome</keyword>
<name>A0ACC3N860_9PEZI</name>
<gene>
    <name evidence="1" type="ORF">LTR37_009870</name>
</gene>
<proteinExistence type="predicted"/>
<evidence type="ECO:0000313" key="2">
    <source>
        <dbReference type="Proteomes" id="UP001281147"/>
    </source>
</evidence>
<evidence type="ECO:0000313" key="1">
    <source>
        <dbReference type="EMBL" id="KAK3711083.1"/>
    </source>
</evidence>
<protein>
    <submittedName>
        <fullName evidence="1">Uncharacterized protein</fullName>
    </submittedName>
</protein>
<sequence>MVLLPANMTSRQAYLDSHPSINASMQDFEAREFSPTMPDLPSQHSGFRSPDASEYSESSRRSFSPPPWRKAGSGWFKHHSLSPHKGGYASKEPSPQYHSAEEEGDGDFTTFRSAMRIPLPASPTKGRSPSNSPEPVRGAGANEGDGGGGGDTTLMGNRRRFEADLPSAQTKTETNSKDIRFTSSIAVQQKTDGIEQAVLYIRKAMHHVSKSRYNALMYGISTLFLYWLCANLLSTPSNGPVPDLIKVAGLAKSFEPVIYYSEAGHQQIGELQDTGVAVWDLGESVRNTNMTSAPIIVSQLEGLSDSFKDLSIEMTSFFAGLDADVDAILLVMEWAQRELTKLSQAPQSTIGSVWSNAHNFLTSVGVLSKDSAIMKDLVGQTIQQQTRSTLERLFSEFLNVLEESINNELQYSLRLFSLFEAVDKQFLNLHRTVIREQDQQERTENDFLSSMWTRVVGVNASRLRKFEKNKGLLQSVRDRTVRNKHVLLDHNQRLRQMKSALEMLRQRLVSPLVRNTNSSTLSVEEQILGLEGTYHQLKATRDEQKTKKMALIYGARDRRDGLQADNGLRSGSREIEGRVQ</sequence>
<dbReference type="Proteomes" id="UP001281147">
    <property type="component" value="Unassembled WGS sequence"/>
</dbReference>
<comment type="caution">
    <text evidence="1">The sequence shown here is derived from an EMBL/GenBank/DDBJ whole genome shotgun (WGS) entry which is preliminary data.</text>
</comment>